<feature type="compositionally biased region" description="Basic and acidic residues" evidence="1">
    <location>
        <begin position="137"/>
        <end position="147"/>
    </location>
</feature>
<evidence type="ECO:0000313" key="3">
    <source>
        <dbReference type="Proteomes" id="UP001152622"/>
    </source>
</evidence>
<name>A0A9Q1ELH9_SYNKA</name>
<proteinExistence type="predicted"/>
<organism evidence="2 3">
    <name type="scientific">Synaphobranchus kaupii</name>
    <name type="common">Kaup's arrowtooth eel</name>
    <dbReference type="NCBI Taxonomy" id="118154"/>
    <lineage>
        <taxon>Eukaryota</taxon>
        <taxon>Metazoa</taxon>
        <taxon>Chordata</taxon>
        <taxon>Craniata</taxon>
        <taxon>Vertebrata</taxon>
        <taxon>Euteleostomi</taxon>
        <taxon>Actinopterygii</taxon>
        <taxon>Neopterygii</taxon>
        <taxon>Teleostei</taxon>
        <taxon>Anguilliformes</taxon>
        <taxon>Synaphobranchidae</taxon>
        <taxon>Synaphobranchus</taxon>
    </lineage>
</organism>
<keyword evidence="3" id="KW-1185">Reference proteome</keyword>
<reference evidence="2" key="1">
    <citation type="journal article" date="2023" name="Science">
        <title>Genome structures resolve the early diversification of teleost fishes.</title>
        <authorList>
            <person name="Parey E."/>
            <person name="Louis A."/>
            <person name="Montfort J."/>
            <person name="Bouchez O."/>
            <person name="Roques C."/>
            <person name="Iampietro C."/>
            <person name="Lluch J."/>
            <person name="Castinel A."/>
            <person name="Donnadieu C."/>
            <person name="Desvignes T."/>
            <person name="Floi Bucao C."/>
            <person name="Jouanno E."/>
            <person name="Wen M."/>
            <person name="Mejri S."/>
            <person name="Dirks R."/>
            <person name="Jansen H."/>
            <person name="Henkel C."/>
            <person name="Chen W.J."/>
            <person name="Zahm M."/>
            <person name="Cabau C."/>
            <person name="Klopp C."/>
            <person name="Thompson A.W."/>
            <person name="Robinson-Rechavi M."/>
            <person name="Braasch I."/>
            <person name="Lecointre G."/>
            <person name="Bobe J."/>
            <person name="Postlethwait J.H."/>
            <person name="Berthelot C."/>
            <person name="Roest Crollius H."/>
            <person name="Guiguen Y."/>
        </authorList>
    </citation>
    <scope>NUCLEOTIDE SEQUENCE</scope>
    <source>
        <strain evidence="2">WJC10195</strain>
    </source>
</reference>
<dbReference type="EMBL" id="JAINUF010000015">
    <property type="protein sequence ID" value="KAJ8340992.1"/>
    <property type="molecule type" value="Genomic_DNA"/>
</dbReference>
<evidence type="ECO:0000313" key="2">
    <source>
        <dbReference type="EMBL" id="KAJ8340992.1"/>
    </source>
</evidence>
<gene>
    <name evidence="2" type="ORF">SKAU_G00332830</name>
</gene>
<feature type="region of interest" description="Disordered" evidence="1">
    <location>
        <begin position="102"/>
        <end position="159"/>
    </location>
</feature>
<protein>
    <submittedName>
        <fullName evidence="2">Uncharacterized protein</fullName>
    </submittedName>
</protein>
<evidence type="ECO:0000256" key="1">
    <source>
        <dbReference type="SAM" id="MobiDB-lite"/>
    </source>
</evidence>
<dbReference type="AlphaFoldDB" id="A0A9Q1ELH9"/>
<feature type="region of interest" description="Disordered" evidence="1">
    <location>
        <begin position="1"/>
        <end position="28"/>
    </location>
</feature>
<dbReference type="Proteomes" id="UP001152622">
    <property type="component" value="Chromosome 15"/>
</dbReference>
<sequence length="159" mass="17208">MLSSARGLRGRYPGGQERRAGHRPVPKEVGGGDGVLELILILTTGLRPIPRLYRDSTCPPQLSNCPAPQSYFSRDCKYRSGKTSEAAENGPVSIASHQPVISAGTTFSRKRRRFPPPAITEQARDGRGPVGVVKVSAARDRLSRDSDSASYPPTRRDPA</sequence>
<comment type="caution">
    <text evidence="2">The sequence shown here is derived from an EMBL/GenBank/DDBJ whole genome shotgun (WGS) entry which is preliminary data.</text>
</comment>
<accession>A0A9Q1ELH9</accession>